<evidence type="ECO:0000313" key="2">
    <source>
        <dbReference type="Proteomes" id="UP001610335"/>
    </source>
</evidence>
<reference evidence="1 2" key="1">
    <citation type="submission" date="2024-07" db="EMBL/GenBank/DDBJ databases">
        <title>Section-level genome sequencing and comparative genomics of Aspergillus sections Usti and Cavernicolus.</title>
        <authorList>
            <consortium name="Lawrence Berkeley National Laboratory"/>
            <person name="Nybo J.L."/>
            <person name="Vesth T.C."/>
            <person name="Theobald S."/>
            <person name="Frisvad J.C."/>
            <person name="Larsen T.O."/>
            <person name="Kjaerboelling I."/>
            <person name="Rothschild-Mancinelli K."/>
            <person name="Lyhne E.K."/>
            <person name="Kogle M.E."/>
            <person name="Barry K."/>
            <person name="Clum A."/>
            <person name="Na H."/>
            <person name="Ledsgaard L."/>
            <person name="Lin J."/>
            <person name="Lipzen A."/>
            <person name="Kuo A."/>
            <person name="Riley R."/>
            <person name="Mondo S."/>
            <person name="LaButti K."/>
            <person name="Haridas S."/>
            <person name="Pangalinan J."/>
            <person name="Salamov A.A."/>
            <person name="Simmons B.A."/>
            <person name="Magnuson J.K."/>
            <person name="Chen J."/>
            <person name="Drula E."/>
            <person name="Henrissat B."/>
            <person name="Wiebenga A."/>
            <person name="Lubbers R.J."/>
            <person name="Gomes A.C."/>
            <person name="Makela M.R."/>
            <person name="Stajich J."/>
            <person name="Grigoriev I.V."/>
            <person name="Mortensen U.H."/>
            <person name="De vries R.P."/>
            <person name="Baker S.E."/>
            <person name="Andersen M.R."/>
        </authorList>
    </citation>
    <scope>NUCLEOTIDE SEQUENCE [LARGE SCALE GENOMIC DNA]</scope>
    <source>
        <strain evidence="1 2">CBS 600.67</strain>
    </source>
</reference>
<gene>
    <name evidence="1" type="ORF">BDW59DRAFT_78120</name>
</gene>
<keyword evidence="2" id="KW-1185">Reference proteome</keyword>
<organism evidence="1 2">
    <name type="scientific">Aspergillus cavernicola</name>
    <dbReference type="NCBI Taxonomy" id="176166"/>
    <lineage>
        <taxon>Eukaryota</taxon>
        <taxon>Fungi</taxon>
        <taxon>Dikarya</taxon>
        <taxon>Ascomycota</taxon>
        <taxon>Pezizomycotina</taxon>
        <taxon>Eurotiomycetes</taxon>
        <taxon>Eurotiomycetidae</taxon>
        <taxon>Eurotiales</taxon>
        <taxon>Aspergillaceae</taxon>
        <taxon>Aspergillus</taxon>
        <taxon>Aspergillus subgen. Nidulantes</taxon>
    </lineage>
</organism>
<comment type="caution">
    <text evidence="1">The sequence shown here is derived from an EMBL/GenBank/DDBJ whole genome shotgun (WGS) entry which is preliminary data.</text>
</comment>
<name>A0ABR4J2N4_9EURO</name>
<protein>
    <submittedName>
        <fullName evidence="1">Uncharacterized protein</fullName>
    </submittedName>
</protein>
<sequence>MRLVDSTGRLEVNEESQLSNTLTVSALFILSTPYHAAFKGASNGADCLLCCGVEGGTPTTSWPVKVRGLRAVRCQQRMRYDRSPMIILLSLIY</sequence>
<dbReference type="EMBL" id="JBFXLS010000004">
    <property type="protein sequence ID" value="KAL2833323.1"/>
    <property type="molecule type" value="Genomic_DNA"/>
</dbReference>
<proteinExistence type="predicted"/>
<accession>A0ABR4J2N4</accession>
<evidence type="ECO:0000313" key="1">
    <source>
        <dbReference type="EMBL" id="KAL2833323.1"/>
    </source>
</evidence>
<dbReference type="Proteomes" id="UP001610335">
    <property type="component" value="Unassembled WGS sequence"/>
</dbReference>